<dbReference type="Proteomes" id="UP000886501">
    <property type="component" value="Unassembled WGS sequence"/>
</dbReference>
<reference evidence="1" key="1">
    <citation type="submission" date="2019-10" db="EMBL/GenBank/DDBJ databases">
        <authorList>
            <consortium name="DOE Joint Genome Institute"/>
            <person name="Kuo A."/>
            <person name="Miyauchi S."/>
            <person name="Kiss E."/>
            <person name="Drula E."/>
            <person name="Kohler A."/>
            <person name="Sanchez-Garcia M."/>
            <person name="Andreopoulos B."/>
            <person name="Barry K.W."/>
            <person name="Bonito G."/>
            <person name="Buee M."/>
            <person name="Carver A."/>
            <person name="Chen C."/>
            <person name="Cichocki N."/>
            <person name="Clum A."/>
            <person name="Culley D."/>
            <person name="Crous P.W."/>
            <person name="Fauchery L."/>
            <person name="Girlanda M."/>
            <person name="Hayes R."/>
            <person name="Keri Z."/>
            <person name="Labutti K."/>
            <person name="Lipzen A."/>
            <person name="Lombard V."/>
            <person name="Magnuson J."/>
            <person name="Maillard F."/>
            <person name="Morin E."/>
            <person name="Murat C."/>
            <person name="Nolan M."/>
            <person name="Ohm R."/>
            <person name="Pangilinan J."/>
            <person name="Pereira M."/>
            <person name="Perotto S."/>
            <person name="Peter M."/>
            <person name="Riley R."/>
            <person name="Sitrit Y."/>
            <person name="Stielow B."/>
            <person name="Szollosi G."/>
            <person name="Zifcakova L."/>
            <person name="Stursova M."/>
            <person name="Spatafora J.W."/>
            <person name="Tedersoo L."/>
            <person name="Vaario L.-M."/>
            <person name="Yamada A."/>
            <person name="Yan M."/>
            <person name="Wang P."/>
            <person name="Xu J."/>
            <person name="Bruns T."/>
            <person name="Baldrian P."/>
            <person name="Vilgalys R."/>
            <person name="Henrissat B."/>
            <person name="Grigoriev I.V."/>
            <person name="Hibbett D."/>
            <person name="Nagy L.G."/>
            <person name="Martin F.M."/>
        </authorList>
    </citation>
    <scope>NUCLEOTIDE SEQUENCE</scope>
    <source>
        <strain evidence="1">P2</strain>
    </source>
</reference>
<reference evidence="1" key="2">
    <citation type="journal article" date="2020" name="Nat. Commun.">
        <title>Large-scale genome sequencing of mycorrhizal fungi provides insights into the early evolution of symbiotic traits.</title>
        <authorList>
            <person name="Miyauchi S."/>
            <person name="Kiss E."/>
            <person name="Kuo A."/>
            <person name="Drula E."/>
            <person name="Kohler A."/>
            <person name="Sanchez-Garcia M."/>
            <person name="Morin E."/>
            <person name="Andreopoulos B."/>
            <person name="Barry K.W."/>
            <person name="Bonito G."/>
            <person name="Buee M."/>
            <person name="Carver A."/>
            <person name="Chen C."/>
            <person name="Cichocki N."/>
            <person name="Clum A."/>
            <person name="Culley D."/>
            <person name="Crous P.W."/>
            <person name="Fauchery L."/>
            <person name="Girlanda M."/>
            <person name="Hayes R.D."/>
            <person name="Keri Z."/>
            <person name="LaButti K."/>
            <person name="Lipzen A."/>
            <person name="Lombard V."/>
            <person name="Magnuson J."/>
            <person name="Maillard F."/>
            <person name="Murat C."/>
            <person name="Nolan M."/>
            <person name="Ohm R.A."/>
            <person name="Pangilinan J."/>
            <person name="Pereira M.F."/>
            <person name="Perotto S."/>
            <person name="Peter M."/>
            <person name="Pfister S."/>
            <person name="Riley R."/>
            <person name="Sitrit Y."/>
            <person name="Stielow J.B."/>
            <person name="Szollosi G."/>
            <person name="Zifcakova L."/>
            <person name="Stursova M."/>
            <person name="Spatafora J.W."/>
            <person name="Tedersoo L."/>
            <person name="Vaario L.M."/>
            <person name="Yamada A."/>
            <person name="Yan M."/>
            <person name="Wang P."/>
            <person name="Xu J."/>
            <person name="Bruns T."/>
            <person name="Baldrian P."/>
            <person name="Vilgalys R."/>
            <person name="Dunand C."/>
            <person name="Henrissat B."/>
            <person name="Grigoriev I.V."/>
            <person name="Hibbett D."/>
            <person name="Nagy L.G."/>
            <person name="Martin F.M."/>
        </authorList>
    </citation>
    <scope>NUCLEOTIDE SEQUENCE</scope>
    <source>
        <strain evidence="1">P2</strain>
    </source>
</reference>
<keyword evidence="2" id="KW-1185">Reference proteome</keyword>
<evidence type="ECO:0000313" key="2">
    <source>
        <dbReference type="Proteomes" id="UP000886501"/>
    </source>
</evidence>
<comment type="caution">
    <text evidence="1">The sequence shown here is derived from an EMBL/GenBank/DDBJ whole genome shotgun (WGS) entry which is preliminary data.</text>
</comment>
<name>A0ACB6YZ56_THEGA</name>
<gene>
    <name evidence="1" type="ORF">BDM02DRAFT_3133091</name>
</gene>
<protein>
    <submittedName>
        <fullName evidence="1">Uncharacterized protein</fullName>
    </submittedName>
</protein>
<proteinExistence type="predicted"/>
<evidence type="ECO:0000313" key="1">
    <source>
        <dbReference type="EMBL" id="KAF9642435.1"/>
    </source>
</evidence>
<accession>A0ACB6YZ56</accession>
<sequence>SKLRPARFCEPLPTSDTASQVGDIPSSVPSPFESERFYLTPQQMEGQKELPEFSVYCGIDCMGSWPNPAPTGMHGAGDAPPSRPPSGLSGQCSVSPESSFEGLDVGGSSIVGLDTSVHTDPGRQSSRPVGIQAEIEEIQNAIVFRIDRDVYYLSVPKPFILSTAYGFVLGAFLFLGLRVLSYSLLAALICSVPLSLALVLIAGIFVSPNSLIAT</sequence>
<dbReference type="EMBL" id="MU118481">
    <property type="protein sequence ID" value="KAF9642435.1"/>
    <property type="molecule type" value="Genomic_DNA"/>
</dbReference>
<feature type="non-terminal residue" evidence="1">
    <location>
        <position position="1"/>
    </location>
</feature>
<organism evidence="1 2">
    <name type="scientific">Thelephora ganbajun</name>
    <name type="common">Ganba fungus</name>
    <dbReference type="NCBI Taxonomy" id="370292"/>
    <lineage>
        <taxon>Eukaryota</taxon>
        <taxon>Fungi</taxon>
        <taxon>Dikarya</taxon>
        <taxon>Basidiomycota</taxon>
        <taxon>Agaricomycotina</taxon>
        <taxon>Agaricomycetes</taxon>
        <taxon>Thelephorales</taxon>
        <taxon>Thelephoraceae</taxon>
        <taxon>Thelephora</taxon>
    </lineage>
</organism>